<dbReference type="SUPFAM" id="SSF81665">
    <property type="entry name" value="Calcium ATPase, transmembrane domain M"/>
    <property type="match status" value="1"/>
</dbReference>
<dbReference type="Proteomes" id="UP000028826">
    <property type="component" value="Unassembled WGS sequence"/>
</dbReference>
<keyword evidence="9 15" id="KW-0067">ATP-binding</keyword>
<accession>A0A086XWG2</accession>
<dbReference type="InterPro" id="IPR044492">
    <property type="entry name" value="P_typ_ATPase_HD_dom"/>
</dbReference>
<organism evidence="17 18">
    <name type="scientific">Haematobacter massiliensis</name>
    <dbReference type="NCBI Taxonomy" id="195105"/>
    <lineage>
        <taxon>Bacteria</taxon>
        <taxon>Pseudomonadati</taxon>
        <taxon>Pseudomonadota</taxon>
        <taxon>Alphaproteobacteria</taxon>
        <taxon>Rhodobacterales</taxon>
        <taxon>Paracoccaceae</taxon>
        <taxon>Haematobacter</taxon>
    </lineage>
</organism>
<dbReference type="AlphaFoldDB" id="A0A086XWG2"/>
<dbReference type="PANTHER" id="PTHR43520">
    <property type="entry name" value="ATP7, ISOFORM B"/>
    <property type="match status" value="1"/>
</dbReference>
<evidence type="ECO:0000256" key="12">
    <source>
        <dbReference type="ARBA" id="ARBA00022989"/>
    </source>
</evidence>
<keyword evidence="14 15" id="KW-0472">Membrane</keyword>
<keyword evidence="4 15" id="KW-1003">Cell membrane</keyword>
<dbReference type="NCBIfam" id="TIGR01494">
    <property type="entry name" value="ATPase_P-type"/>
    <property type="match status" value="1"/>
</dbReference>
<dbReference type="SUPFAM" id="SSF56784">
    <property type="entry name" value="HAD-like"/>
    <property type="match status" value="1"/>
</dbReference>
<keyword evidence="10" id="KW-0460">Magnesium</keyword>
<dbReference type="InterPro" id="IPR018303">
    <property type="entry name" value="ATPase_P-typ_P_site"/>
</dbReference>
<dbReference type="eggNOG" id="COG2217">
    <property type="taxonomic scope" value="Bacteria"/>
</dbReference>
<gene>
    <name evidence="17" type="ORF">CN97_03305</name>
</gene>
<dbReference type="GO" id="GO:0055070">
    <property type="term" value="P:copper ion homeostasis"/>
    <property type="evidence" value="ECO:0007669"/>
    <property type="project" value="TreeGrafter"/>
</dbReference>
<evidence type="ECO:0000256" key="8">
    <source>
        <dbReference type="ARBA" id="ARBA00022741"/>
    </source>
</evidence>
<dbReference type="Gene3D" id="3.40.50.1000">
    <property type="entry name" value="HAD superfamily/HAD-like"/>
    <property type="match status" value="1"/>
</dbReference>
<keyword evidence="13" id="KW-0406">Ion transport</keyword>
<dbReference type="FunFam" id="2.70.150.10:FF:000020">
    <property type="entry name" value="Copper-exporting P-type ATPase A"/>
    <property type="match status" value="1"/>
</dbReference>
<evidence type="ECO:0000256" key="11">
    <source>
        <dbReference type="ARBA" id="ARBA00022967"/>
    </source>
</evidence>
<dbReference type="PANTHER" id="PTHR43520:SF5">
    <property type="entry name" value="CATION-TRANSPORTING P-TYPE ATPASE-RELATED"/>
    <property type="match status" value="1"/>
</dbReference>
<feature type="transmembrane region" description="Helical" evidence="15">
    <location>
        <begin position="288"/>
        <end position="316"/>
    </location>
</feature>
<keyword evidence="7 15" id="KW-0479">Metal-binding</keyword>
<dbReference type="OrthoDB" id="9807843at2"/>
<dbReference type="GO" id="GO:0005507">
    <property type="term" value="F:copper ion binding"/>
    <property type="evidence" value="ECO:0007669"/>
    <property type="project" value="TreeGrafter"/>
</dbReference>
<dbReference type="SUPFAM" id="SSF81653">
    <property type="entry name" value="Calcium ATPase, transduction domain A"/>
    <property type="match status" value="1"/>
</dbReference>
<feature type="transmembrane region" description="Helical" evidence="15">
    <location>
        <begin position="43"/>
        <end position="65"/>
    </location>
</feature>
<dbReference type="PRINTS" id="PR00943">
    <property type="entry name" value="CUATPASE"/>
</dbReference>
<dbReference type="InterPro" id="IPR059000">
    <property type="entry name" value="ATPase_P-type_domA"/>
</dbReference>
<evidence type="ECO:0000256" key="6">
    <source>
        <dbReference type="ARBA" id="ARBA00022692"/>
    </source>
</evidence>
<dbReference type="Pfam" id="PF00702">
    <property type="entry name" value="Hydrolase"/>
    <property type="match status" value="1"/>
</dbReference>
<evidence type="ECO:0000313" key="18">
    <source>
        <dbReference type="Proteomes" id="UP000028826"/>
    </source>
</evidence>
<comment type="similarity">
    <text evidence="2 15">Belongs to the cation transport ATPase (P-type) (TC 3.A.3) family. Type IB subfamily.</text>
</comment>
<sequence>MVADFRRRFWVCLVLTIPVLVLSPMVRDFLGQGMAPLFAAEEWVALALSSIIYFWGGWPFLTGALPEVRSGRPGMMTLVALAISTAYFYSAAVTLGLPGGEPFYWELATLVTIMLLGHWLEMRSVLGASRALEELVRLLPDTALRVKADGGTEEVPVAALVAGDRVVIRPGAKVPVDGTITEGTSSFNEAMLTGESKPVNRTTGETVIGGAVNGEGAVTIEVKATGEATYLSQVIAMVKAAQNSRSRTQDLATRAATVLTWVAITVGLGSFAYWVWAGESVTFALERMVTVMVIACPHALGLAVPLVVAVSTSLAAKNGLLIRDRAAFERARDLNAVVFDKTGTLTEGRFGVSDIVMLEGGDEAAALRMAASVESQSQHPIAQGIVAAATGKGIAFPAPEGLQSITGAGVTARVDGQEVAIVSPGHLRRQNTPVTDPRLAALEEAGKTVVVLVKDGKPHALFALADIVRAESRDVVARLRARGVQSIMMTGDAEGVAKSVAKELGLDEYFAQVLPDQKAAKVRELRARGLKVAMVGDGVNDAPALVEADLGIAIGAGTDVAVESADVVLVRSDPRDVEAILGLSRATYSKMVQNLIWATGYNAFAIPMAAGITFGTGFMMTPAVGAVFMSASTIIVAINAQLLRRYQG</sequence>
<keyword evidence="5" id="KW-0597">Phosphoprotein</keyword>
<comment type="caution">
    <text evidence="17">The sequence shown here is derived from an EMBL/GenBank/DDBJ whole genome shotgun (WGS) entry which is preliminary data.</text>
</comment>
<dbReference type="InterPro" id="IPR027256">
    <property type="entry name" value="P-typ_ATPase_IB"/>
</dbReference>
<dbReference type="InterPro" id="IPR008250">
    <property type="entry name" value="ATPase_P-typ_transduc_dom_A_sf"/>
</dbReference>
<keyword evidence="11" id="KW-1278">Translocase</keyword>
<feature type="transmembrane region" description="Helical" evidence="15">
    <location>
        <begin position="255"/>
        <end position="276"/>
    </location>
</feature>
<dbReference type="GO" id="GO:0005524">
    <property type="term" value="F:ATP binding"/>
    <property type="evidence" value="ECO:0007669"/>
    <property type="project" value="UniProtKB-UniRule"/>
</dbReference>
<dbReference type="GO" id="GO:0060003">
    <property type="term" value="P:copper ion export"/>
    <property type="evidence" value="ECO:0007669"/>
    <property type="project" value="UniProtKB-ARBA"/>
</dbReference>
<evidence type="ECO:0000256" key="14">
    <source>
        <dbReference type="ARBA" id="ARBA00023136"/>
    </source>
</evidence>
<feature type="transmembrane region" description="Helical" evidence="15">
    <location>
        <begin position="77"/>
        <end position="97"/>
    </location>
</feature>
<feature type="transmembrane region" description="Helical" evidence="15">
    <location>
        <begin position="595"/>
        <end position="617"/>
    </location>
</feature>
<protein>
    <submittedName>
        <fullName evidence="17">ATPase</fullName>
    </submittedName>
</protein>
<dbReference type="InterPro" id="IPR023299">
    <property type="entry name" value="ATPase_P-typ_cyto_dom_N"/>
</dbReference>
<dbReference type="Pfam" id="PF00122">
    <property type="entry name" value="E1-E2_ATPase"/>
    <property type="match status" value="1"/>
</dbReference>
<feature type="domain" description="P-type ATPase A" evidence="16">
    <location>
        <begin position="138"/>
        <end position="238"/>
    </location>
</feature>
<evidence type="ECO:0000256" key="9">
    <source>
        <dbReference type="ARBA" id="ARBA00022840"/>
    </source>
</evidence>
<proteinExistence type="inferred from homology"/>
<evidence type="ECO:0000256" key="15">
    <source>
        <dbReference type="RuleBase" id="RU362081"/>
    </source>
</evidence>
<dbReference type="SFLD" id="SFLDG00002">
    <property type="entry name" value="C1.7:_P-type_atpase_like"/>
    <property type="match status" value="1"/>
</dbReference>
<dbReference type="NCBIfam" id="TIGR01525">
    <property type="entry name" value="ATPase-IB_hvy"/>
    <property type="match status" value="1"/>
</dbReference>
<dbReference type="STRING" id="195105.CN97_03305"/>
<dbReference type="SFLD" id="SFLDF00027">
    <property type="entry name" value="p-type_atpase"/>
    <property type="match status" value="1"/>
</dbReference>
<dbReference type="Gene3D" id="2.70.150.10">
    <property type="entry name" value="Calcium-transporting ATPase, cytoplasmic transduction domain A"/>
    <property type="match status" value="1"/>
</dbReference>
<dbReference type="EMBL" id="JGYG01000016">
    <property type="protein sequence ID" value="KFI26362.1"/>
    <property type="molecule type" value="Genomic_DNA"/>
</dbReference>
<name>A0A086XWG2_9RHOB</name>
<feature type="transmembrane region" description="Helical" evidence="15">
    <location>
        <begin position="103"/>
        <end position="120"/>
    </location>
</feature>
<evidence type="ECO:0000256" key="7">
    <source>
        <dbReference type="ARBA" id="ARBA00022723"/>
    </source>
</evidence>
<evidence type="ECO:0000256" key="10">
    <source>
        <dbReference type="ARBA" id="ARBA00022842"/>
    </source>
</evidence>
<dbReference type="GO" id="GO:0005886">
    <property type="term" value="C:plasma membrane"/>
    <property type="evidence" value="ECO:0007669"/>
    <property type="project" value="UniProtKB-SubCell"/>
</dbReference>
<keyword evidence="6 15" id="KW-0812">Transmembrane</keyword>
<dbReference type="SFLD" id="SFLDS00003">
    <property type="entry name" value="Haloacid_Dehalogenase"/>
    <property type="match status" value="1"/>
</dbReference>
<evidence type="ECO:0000256" key="1">
    <source>
        <dbReference type="ARBA" id="ARBA00004651"/>
    </source>
</evidence>
<keyword evidence="8 15" id="KW-0547">Nucleotide-binding</keyword>
<evidence type="ECO:0000256" key="4">
    <source>
        <dbReference type="ARBA" id="ARBA00022475"/>
    </source>
</evidence>
<dbReference type="InterPro" id="IPR023214">
    <property type="entry name" value="HAD_sf"/>
</dbReference>
<dbReference type="InterPro" id="IPR023298">
    <property type="entry name" value="ATPase_P-typ_TM_dom_sf"/>
</dbReference>
<dbReference type="NCBIfam" id="TIGR01511">
    <property type="entry name" value="ATPase-IB1_Cu"/>
    <property type="match status" value="1"/>
</dbReference>
<keyword evidence="18" id="KW-1185">Reference proteome</keyword>
<dbReference type="GO" id="GO:0043682">
    <property type="term" value="F:P-type divalent copper transporter activity"/>
    <property type="evidence" value="ECO:0007669"/>
    <property type="project" value="TreeGrafter"/>
</dbReference>
<keyword evidence="12 15" id="KW-1133">Transmembrane helix</keyword>
<reference evidence="17 18" key="1">
    <citation type="submission" date="2014-03" db="EMBL/GenBank/DDBJ databases">
        <title>Genome of Haematobacter massiliensis CCUG 47968.</title>
        <authorList>
            <person name="Wang D."/>
            <person name="Wang G."/>
        </authorList>
    </citation>
    <scope>NUCLEOTIDE SEQUENCE [LARGE SCALE GENOMIC DNA]</scope>
    <source>
        <strain evidence="17 18">CCUG 47968</strain>
    </source>
</reference>
<evidence type="ECO:0000256" key="2">
    <source>
        <dbReference type="ARBA" id="ARBA00006024"/>
    </source>
</evidence>
<evidence type="ECO:0000259" key="16">
    <source>
        <dbReference type="Pfam" id="PF00122"/>
    </source>
</evidence>
<evidence type="ECO:0000313" key="17">
    <source>
        <dbReference type="EMBL" id="KFI26362.1"/>
    </source>
</evidence>
<evidence type="ECO:0000256" key="5">
    <source>
        <dbReference type="ARBA" id="ARBA00022553"/>
    </source>
</evidence>
<dbReference type="InterPro" id="IPR001757">
    <property type="entry name" value="P_typ_ATPase"/>
</dbReference>
<dbReference type="PROSITE" id="PS00154">
    <property type="entry name" value="ATPASE_E1_E2"/>
    <property type="match status" value="1"/>
</dbReference>
<evidence type="ECO:0000256" key="3">
    <source>
        <dbReference type="ARBA" id="ARBA00022448"/>
    </source>
</evidence>
<comment type="subcellular location">
    <subcellularLocation>
        <location evidence="1">Cell membrane</location>
        <topology evidence="1">Multi-pass membrane protein</topology>
    </subcellularLocation>
</comment>
<evidence type="ECO:0000256" key="13">
    <source>
        <dbReference type="ARBA" id="ARBA00023065"/>
    </source>
</evidence>
<keyword evidence="3" id="KW-0813">Transport</keyword>
<feature type="transmembrane region" description="Helical" evidence="15">
    <location>
        <begin position="623"/>
        <end position="643"/>
    </location>
</feature>
<dbReference type="GO" id="GO:0016887">
    <property type="term" value="F:ATP hydrolysis activity"/>
    <property type="evidence" value="ECO:0007669"/>
    <property type="project" value="InterPro"/>
</dbReference>
<dbReference type="PRINTS" id="PR00119">
    <property type="entry name" value="CATATPASE"/>
</dbReference>
<dbReference type="InterPro" id="IPR036412">
    <property type="entry name" value="HAD-like_sf"/>
</dbReference>
<dbReference type="Gene3D" id="3.40.1110.10">
    <property type="entry name" value="Calcium-transporting ATPase, cytoplasmic domain N"/>
    <property type="match status" value="1"/>
</dbReference>